<feature type="region of interest" description="Disordered" evidence="1">
    <location>
        <begin position="50"/>
        <end position="80"/>
    </location>
</feature>
<evidence type="ECO:0000256" key="1">
    <source>
        <dbReference type="SAM" id="MobiDB-lite"/>
    </source>
</evidence>
<reference evidence="2 3" key="1">
    <citation type="submission" date="2011-10" db="EMBL/GenBank/DDBJ databases">
        <authorList>
            <person name="Genoscope - CEA"/>
        </authorList>
    </citation>
    <scope>NUCLEOTIDE SEQUENCE [LARGE SCALE GENOMIC DNA]</scope>
    <source>
        <strain evidence="2 3">RCC 1105</strain>
    </source>
</reference>
<evidence type="ECO:0000313" key="2">
    <source>
        <dbReference type="EMBL" id="CCO66709.1"/>
    </source>
</evidence>
<dbReference type="AlphaFoldDB" id="K8FIE5"/>
<feature type="compositionally biased region" description="Basic and acidic residues" evidence="1">
    <location>
        <begin position="397"/>
        <end position="415"/>
    </location>
</feature>
<protein>
    <submittedName>
        <fullName evidence="2">Uncharacterized protein</fullName>
    </submittedName>
</protein>
<gene>
    <name evidence="2" type="ORF">Bathy09g00210</name>
</gene>
<dbReference type="RefSeq" id="XP_007511149.1">
    <property type="nucleotide sequence ID" value="XM_007511087.1"/>
</dbReference>
<dbReference type="GeneID" id="19013528"/>
<dbReference type="KEGG" id="bpg:Bathy09g00210"/>
<feature type="region of interest" description="Disordered" evidence="1">
    <location>
        <begin position="279"/>
        <end position="339"/>
    </location>
</feature>
<accession>K8FIE5</accession>
<dbReference type="EMBL" id="FO082270">
    <property type="protein sequence ID" value="CCO66709.1"/>
    <property type="molecule type" value="Genomic_DNA"/>
</dbReference>
<feature type="region of interest" description="Disordered" evidence="1">
    <location>
        <begin position="1"/>
        <end position="20"/>
    </location>
</feature>
<feature type="region of interest" description="Disordered" evidence="1">
    <location>
        <begin position="397"/>
        <end position="429"/>
    </location>
</feature>
<sequence>MQTRSSAAANAEKPYGDVSFTLESGLSTDEILRKSDSSSAIVWDEFESEKINSTSDLSKQRRRRREDGEGNHDDDDDDEKVIKAPGAVLNVKSSKNLDVLSTSENIGVMIAVASQTTTAQDVLDFYSPLAKSHVDVGNGTGAPAADAAGGETQKNRRWSIGNNTEMTNKERTDLLRKFLCECAKKGSFSLIIYDAHSGRVCAARTAASPKLFFGFDTIKNKNPSNANEECKRGLCVSTDEKSLMNVDFSILPSGRFIYGRQYVKPMEFTEFWSTARANRPAVPAKQNSPEPRLSGDSMNSAVSKEEKIMSTSNSVQTTPRSKGGARSDNPYTPDSGMKDDYMKAMRYAPTGSRGDLRDVWNAGRGSSADINPEEAKKIQKQVEEISKMSSAMKRELINNKNKEDENTTPKTRMAENDTDNTHGPPLKKISIDRAYRPPSMRKEMEEKKQKNSEIKLQERQLAESLGYSLTHALMRMSEDRLSGETMRSLTEFHTAIASKKKESEVQKMSSFFASSSIPENKST</sequence>
<feature type="region of interest" description="Disordered" evidence="1">
    <location>
        <begin position="141"/>
        <end position="165"/>
    </location>
</feature>
<dbReference type="Proteomes" id="UP000198341">
    <property type="component" value="Chromosome 9"/>
</dbReference>
<proteinExistence type="predicted"/>
<evidence type="ECO:0000313" key="3">
    <source>
        <dbReference type="Proteomes" id="UP000198341"/>
    </source>
</evidence>
<name>K8FIE5_9CHLO</name>
<organism evidence="2 3">
    <name type="scientific">Bathycoccus prasinos</name>
    <dbReference type="NCBI Taxonomy" id="41875"/>
    <lineage>
        <taxon>Eukaryota</taxon>
        <taxon>Viridiplantae</taxon>
        <taxon>Chlorophyta</taxon>
        <taxon>Mamiellophyceae</taxon>
        <taxon>Mamiellales</taxon>
        <taxon>Bathycoccaceae</taxon>
        <taxon>Bathycoccus</taxon>
    </lineage>
</organism>
<feature type="compositionally biased region" description="Polar residues" evidence="1">
    <location>
        <begin position="309"/>
        <end position="320"/>
    </location>
</feature>
<dbReference type="OrthoDB" id="498991at2759"/>
<feature type="compositionally biased region" description="Low complexity" evidence="1">
    <location>
        <begin position="141"/>
        <end position="150"/>
    </location>
</feature>
<keyword evidence="3" id="KW-1185">Reference proteome</keyword>